<dbReference type="eggNOG" id="ENOG502RI7P">
    <property type="taxonomic scope" value="Eukaryota"/>
</dbReference>
<sequence length="561" mass="64804">MKLKYFILFYFIGLLFNFIISLEVLINIDYSSIIIYENYECGGTIYFYNGVANNSVVYPPCRSFKDAGIRSRQFQSKYGSMYSNTSLVFLLNNYDSSFTIKEDVSIGEIKFYCYTEIRVKENPESIISIDGSTANSPFITYSNEKSEKCYFYQKVRLRIKNIVFSNWLVSNKEIFYINNYCDQTINSAAIEFSQLKTDNIYSFINSGQVCQNKLNIFISNCDFVNNKNEDLKLYFIKNKDNMVISKSRFENIKTKSFIIDNSYRTTLDDCYFNNINLEALMPLFYSRDGVITMKNILIENSLMVFLFLHEFDNDNDYYQIISNFTIKQSSILENLEYLKTDIGYDFKHGMFIFESTVPQSFKRNFTLDIDNLNILSDNKIPIQKSIFFSHNNGISTIKLKNSFISDNVYLLSQLNGVTIDLVNNNSINSGLLSIGRDNKILLPENITQEKSFFTNKIKYLCEECDISFIKGTGDKIDTEKNDSNSNSNSSLEKEKKKNISDSIPAGDFKKKNLLLLVLLPVLLGSVLIVSAVVFIVIIKIKKHNNNDNNNEIQRYEYATGE</sequence>
<dbReference type="GeneID" id="10502248"/>
<feature type="transmembrane region" description="Helical" evidence="2">
    <location>
        <begin position="7"/>
        <end position="26"/>
    </location>
</feature>
<dbReference type="OMA" id="CKFDNIN"/>
<accession>F0ZCI0</accession>
<name>F0ZCI0_DICPU</name>
<evidence type="ECO:0008006" key="5">
    <source>
        <dbReference type="Google" id="ProtNLM"/>
    </source>
</evidence>
<keyword evidence="4" id="KW-1185">Reference proteome</keyword>
<evidence type="ECO:0000313" key="3">
    <source>
        <dbReference type="EMBL" id="EGC38351.1"/>
    </source>
</evidence>
<evidence type="ECO:0000256" key="2">
    <source>
        <dbReference type="SAM" id="Phobius"/>
    </source>
</evidence>
<dbReference type="InParanoid" id="F0ZCI0"/>
<keyword evidence="2" id="KW-1133">Transmembrane helix</keyword>
<feature type="transmembrane region" description="Helical" evidence="2">
    <location>
        <begin position="513"/>
        <end position="538"/>
    </location>
</feature>
<keyword evidence="2" id="KW-0472">Membrane</keyword>
<dbReference type="EMBL" id="GL870978">
    <property type="protein sequence ID" value="EGC38351.1"/>
    <property type="molecule type" value="Genomic_DNA"/>
</dbReference>
<dbReference type="VEuPathDB" id="AmoebaDB:DICPUDRAFT_76069"/>
<evidence type="ECO:0000256" key="1">
    <source>
        <dbReference type="SAM" id="MobiDB-lite"/>
    </source>
</evidence>
<dbReference type="RefSeq" id="XP_003285108.1">
    <property type="nucleotide sequence ID" value="XM_003285060.1"/>
</dbReference>
<protein>
    <recommendedName>
        <fullName evidence="5">Right handed beta helix domain-containing protein</fullName>
    </recommendedName>
</protein>
<evidence type="ECO:0000313" key="4">
    <source>
        <dbReference type="Proteomes" id="UP000001064"/>
    </source>
</evidence>
<dbReference type="Proteomes" id="UP000001064">
    <property type="component" value="Unassembled WGS sequence"/>
</dbReference>
<dbReference type="PANTHER" id="PTHR31318">
    <property type="entry name" value="EXPRESSED PROTEIN-RELATED"/>
    <property type="match status" value="1"/>
</dbReference>
<keyword evidence="2" id="KW-0812">Transmembrane</keyword>
<feature type="region of interest" description="Disordered" evidence="1">
    <location>
        <begin position="477"/>
        <end position="496"/>
    </location>
</feature>
<reference evidence="4" key="1">
    <citation type="journal article" date="2011" name="Genome Biol.">
        <title>Comparative genomics of the social amoebae Dictyostelium discoideum and Dictyostelium purpureum.</title>
        <authorList>
            <consortium name="US DOE Joint Genome Institute (JGI-PGF)"/>
            <person name="Sucgang R."/>
            <person name="Kuo A."/>
            <person name="Tian X."/>
            <person name="Salerno W."/>
            <person name="Parikh A."/>
            <person name="Feasley C.L."/>
            <person name="Dalin E."/>
            <person name="Tu H."/>
            <person name="Huang E."/>
            <person name="Barry K."/>
            <person name="Lindquist E."/>
            <person name="Shapiro H."/>
            <person name="Bruce D."/>
            <person name="Schmutz J."/>
            <person name="Salamov A."/>
            <person name="Fey P."/>
            <person name="Gaudet P."/>
            <person name="Anjard C."/>
            <person name="Babu M.M."/>
            <person name="Basu S."/>
            <person name="Bushmanova Y."/>
            <person name="van der Wel H."/>
            <person name="Katoh-Kurasawa M."/>
            <person name="Dinh C."/>
            <person name="Coutinho P.M."/>
            <person name="Saito T."/>
            <person name="Elias M."/>
            <person name="Schaap P."/>
            <person name="Kay R.R."/>
            <person name="Henrissat B."/>
            <person name="Eichinger L."/>
            <person name="Rivero F."/>
            <person name="Putnam N.H."/>
            <person name="West C.M."/>
            <person name="Loomis W.F."/>
            <person name="Chisholm R.L."/>
            <person name="Shaulsky G."/>
            <person name="Strassmann J.E."/>
            <person name="Queller D.C."/>
            <person name="Kuspa A."/>
            <person name="Grigoriev I.V."/>
        </authorList>
    </citation>
    <scope>NUCLEOTIDE SEQUENCE [LARGE SCALE GENOMIC DNA]</scope>
    <source>
        <strain evidence="4">QSDP1</strain>
    </source>
</reference>
<gene>
    <name evidence="3" type="ORF">DICPUDRAFT_76069</name>
</gene>
<dbReference type="AlphaFoldDB" id="F0ZCI0"/>
<proteinExistence type="predicted"/>
<organism evidence="3 4">
    <name type="scientific">Dictyostelium purpureum</name>
    <name type="common">Slime mold</name>
    <dbReference type="NCBI Taxonomy" id="5786"/>
    <lineage>
        <taxon>Eukaryota</taxon>
        <taxon>Amoebozoa</taxon>
        <taxon>Evosea</taxon>
        <taxon>Eumycetozoa</taxon>
        <taxon>Dictyostelia</taxon>
        <taxon>Dictyosteliales</taxon>
        <taxon>Dictyosteliaceae</taxon>
        <taxon>Dictyostelium</taxon>
    </lineage>
</organism>
<dbReference type="KEGG" id="dpp:DICPUDRAFT_76069"/>
<dbReference type="PANTHER" id="PTHR31318:SF2">
    <property type="entry name" value="PECTIN LYASE-LIKE FAMILY PROTEIN-RELATED"/>
    <property type="match status" value="1"/>
</dbReference>